<dbReference type="EMBL" id="CM044707">
    <property type="protein sequence ID" value="KAI5653873.1"/>
    <property type="molecule type" value="Genomic_DNA"/>
</dbReference>
<evidence type="ECO:0000313" key="1">
    <source>
        <dbReference type="EMBL" id="KAI5653873.1"/>
    </source>
</evidence>
<dbReference type="Proteomes" id="UP001060085">
    <property type="component" value="Linkage Group LG07"/>
</dbReference>
<comment type="caution">
    <text evidence="1">The sequence shown here is derived from an EMBL/GenBank/DDBJ whole genome shotgun (WGS) entry which is preliminary data.</text>
</comment>
<keyword evidence="2" id="KW-1185">Reference proteome</keyword>
<proteinExistence type="predicted"/>
<gene>
    <name evidence="1" type="ORF">M9H77_31060</name>
</gene>
<organism evidence="1 2">
    <name type="scientific">Catharanthus roseus</name>
    <name type="common">Madagascar periwinkle</name>
    <name type="synonym">Vinca rosea</name>
    <dbReference type="NCBI Taxonomy" id="4058"/>
    <lineage>
        <taxon>Eukaryota</taxon>
        <taxon>Viridiplantae</taxon>
        <taxon>Streptophyta</taxon>
        <taxon>Embryophyta</taxon>
        <taxon>Tracheophyta</taxon>
        <taxon>Spermatophyta</taxon>
        <taxon>Magnoliopsida</taxon>
        <taxon>eudicotyledons</taxon>
        <taxon>Gunneridae</taxon>
        <taxon>Pentapetalae</taxon>
        <taxon>asterids</taxon>
        <taxon>lamiids</taxon>
        <taxon>Gentianales</taxon>
        <taxon>Apocynaceae</taxon>
        <taxon>Rauvolfioideae</taxon>
        <taxon>Vinceae</taxon>
        <taxon>Catharanthinae</taxon>
        <taxon>Catharanthus</taxon>
    </lineage>
</organism>
<evidence type="ECO:0000313" key="2">
    <source>
        <dbReference type="Proteomes" id="UP001060085"/>
    </source>
</evidence>
<reference evidence="2" key="1">
    <citation type="journal article" date="2023" name="Nat. Plants">
        <title>Single-cell RNA sequencing provides a high-resolution roadmap for understanding the multicellular compartmentation of specialized metabolism.</title>
        <authorList>
            <person name="Sun S."/>
            <person name="Shen X."/>
            <person name="Li Y."/>
            <person name="Li Y."/>
            <person name="Wang S."/>
            <person name="Li R."/>
            <person name="Zhang H."/>
            <person name="Shen G."/>
            <person name="Guo B."/>
            <person name="Wei J."/>
            <person name="Xu J."/>
            <person name="St-Pierre B."/>
            <person name="Chen S."/>
            <person name="Sun C."/>
        </authorList>
    </citation>
    <scope>NUCLEOTIDE SEQUENCE [LARGE SCALE GENOMIC DNA]</scope>
</reference>
<accession>A0ACC0A3A1</accession>
<sequence length="101" mass="11067">MASSKTFFLLFALLFALALLVSTEAAASEESTKTGSVEGVKDAVCHHGCCRWFHHRCVRCCRSAEEVSVSDTENNAAADAHCRHGCCRWFHGRCIRCCPSA</sequence>
<name>A0ACC0A3A1_CATRO</name>
<protein>
    <submittedName>
        <fullName evidence="1">Uncharacterized protein</fullName>
    </submittedName>
</protein>